<dbReference type="EMBL" id="CP022313">
    <property type="protein sequence ID" value="AXJ04909.1"/>
    <property type="molecule type" value="Genomic_DNA"/>
</dbReference>
<gene>
    <name evidence="1" type="ORF">CFN16_12510</name>
</gene>
<dbReference type="AlphaFoldDB" id="A0A345UWQ7"/>
<organism evidence="1 2">
    <name type="scientific">Pseudomonas fluorescens</name>
    <dbReference type="NCBI Taxonomy" id="294"/>
    <lineage>
        <taxon>Bacteria</taxon>
        <taxon>Pseudomonadati</taxon>
        <taxon>Pseudomonadota</taxon>
        <taxon>Gammaproteobacteria</taxon>
        <taxon>Pseudomonadales</taxon>
        <taxon>Pseudomonadaceae</taxon>
        <taxon>Pseudomonas</taxon>
    </lineage>
</organism>
<protein>
    <submittedName>
        <fullName evidence="1">Uncharacterized protein</fullName>
    </submittedName>
</protein>
<evidence type="ECO:0000313" key="1">
    <source>
        <dbReference type="EMBL" id="AXJ04909.1"/>
    </source>
</evidence>
<sequence length="77" mass="8762">MLRKIFGGDQMAYGVRLVTVDGEELQMPGWSLNLETIPPCVFKGSRKIDLPWKGLEVKVTNEELAEIRRQFELAESP</sequence>
<proteinExistence type="predicted"/>
<dbReference type="Proteomes" id="UP000254535">
    <property type="component" value="Chromosome"/>
</dbReference>
<reference evidence="1 2" key="1">
    <citation type="submission" date="2017-07" db="EMBL/GenBank/DDBJ databases">
        <title>Genome sequence of Pseudomonas NEP1.</title>
        <authorList>
            <person name="Nascimento F.X."/>
        </authorList>
    </citation>
    <scope>NUCLEOTIDE SEQUENCE [LARGE SCALE GENOMIC DNA]</scope>
    <source>
        <strain evidence="1 2">NEP1</strain>
    </source>
</reference>
<evidence type="ECO:0000313" key="2">
    <source>
        <dbReference type="Proteomes" id="UP000254535"/>
    </source>
</evidence>
<accession>A0A345UWQ7</accession>
<name>A0A345UWQ7_PSEFL</name>